<comment type="similarity">
    <text evidence="2 6">Belongs to the band 7/mec-2 family. HflC subfamily.</text>
</comment>
<gene>
    <name evidence="9" type="ORF">SAMN05192530_103293</name>
</gene>
<dbReference type="GO" id="GO:0006508">
    <property type="term" value="P:proteolysis"/>
    <property type="evidence" value="ECO:0007669"/>
    <property type="project" value="UniProtKB-KW"/>
</dbReference>
<dbReference type="Pfam" id="PF01145">
    <property type="entry name" value="Band_7"/>
    <property type="match status" value="1"/>
</dbReference>
<evidence type="ECO:0000256" key="1">
    <source>
        <dbReference type="ARBA" id="ARBA00004167"/>
    </source>
</evidence>
<evidence type="ECO:0000256" key="5">
    <source>
        <dbReference type="ARBA" id="ARBA00023136"/>
    </source>
</evidence>
<feature type="domain" description="Band 7" evidence="8">
    <location>
        <begin position="21"/>
        <end position="188"/>
    </location>
</feature>
<protein>
    <recommendedName>
        <fullName evidence="6">Protein HflC</fullName>
    </recommendedName>
</protein>
<dbReference type="RefSeq" id="WP_090672209.1">
    <property type="nucleotide sequence ID" value="NZ_FNIT01000003.1"/>
</dbReference>
<keyword evidence="3" id="KW-0812">Transmembrane</keyword>
<dbReference type="Proteomes" id="UP000198793">
    <property type="component" value="Unassembled WGS sequence"/>
</dbReference>
<name>A0A1H0GS24_9HYPH</name>
<feature type="compositionally biased region" description="Low complexity" evidence="7">
    <location>
        <begin position="294"/>
        <end position="321"/>
    </location>
</feature>
<dbReference type="AlphaFoldDB" id="A0A1H0GS24"/>
<comment type="function">
    <text evidence="6">HflC and HflK could regulate a protease.</text>
</comment>
<evidence type="ECO:0000256" key="4">
    <source>
        <dbReference type="ARBA" id="ARBA00022989"/>
    </source>
</evidence>
<keyword evidence="5" id="KW-0472">Membrane</keyword>
<dbReference type="GO" id="GO:0008233">
    <property type="term" value="F:peptidase activity"/>
    <property type="evidence" value="ECO:0007669"/>
    <property type="project" value="UniProtKB-KW"/>
</dbReference>
<accession>A0A1H0GS24</accession>
<dbReference type="Gene3D" id="3.30.479.30">
    <property type="entry name" value="Band 7 domain"/>
    <property type="match status" value="1"/>
</dbReference>
<keyword evidence="9" id="KW-0378">Hydrolase</keyword>
<evidence type="ECO:0000256" key="3">
    <source>
        <dbReference type="ARBA" id="ARBA00022692"/>
    </source>
</evidence>
<dbReference type="OrthoDB" id="9812991at2"/>
<evidence type="ECO:0000256" key="2">
    <source>
        <dbReference type="ARBA" id="ARBA00007862"/>
    </source>
</evidence>
<reference evidence="9" key="1">
    <citation type="submission" date="2016-10" db="EMBL/GenBank/DDBJ databases">
        <authorList>
            <person name="de Groot N.N."/>
        </authorList>
    </citation>
    <scope>NUCLEOTIDE SEQUENCE [LARGE SCALE GENOMIC DNA]</scope>
    <source>
        <strain evidence="9">L7-484</strain>
    </source>
</reference>
<dbReference type="PIRSF" id="PIRSF005651">
    <property type="entry name" value="HflC"/>
    <property type="match status" value="1"/>
</dbReference>
<evidence type="ECO:0000313" key="10">
    <source>
        <dbReference type="Proteomes" id="UP000198793"/>
    </source>
</evidence>
<feature type="region of interest" description="Disordered" evidence="7">
    <location>
        <begin position="294"/>
        <end position="330"/>
    </location>
</feature>
<comment type="subcellular location">
    <subcellularLocation>
        <location evidence="1">Membrane</location>
        <topology evidence="1">Single-pass membrane protein</topology>
    </subcellularLocation>
</comment>
<evidence type="ECO:0000256" key="6">
    <source>
        <dbReference type="PIRNR" id="PIRNR005651"/>
    </source>
</evidence>
<dbReference type="InterPro" id="IPR036013">
    <property type="entry name" value="Band_7/SPFH_dom_sf"/>
</dbReference>
<dbReference type="CDD" id="cd03405">
    <property type="entry name" value="SPFH_HflC"/>
    <property type="match status" value="1"/>
</dbReference>
<dbReference type="STRING" id="1166073.SAMN05192530_103293"/>
<dbReference type="InterPro" id="IPR010200">
    <property type="entry name" value="HflC"/>
</dbReference>
<dbReference type="PANTHER" id="PTHR42911">
    <property type="entry name" value="MODULATOR OF FTSH PROTEASE HFLC"/>
    <property type="match status" value="1"/>
</dbReference>
<proteinExistence type="inferred from homology"/>
<dbReference type="SUPFAM" id="SSF117892">
    <property type="entry name" value="Band 7/SPFH domain"/>
    <property type="match status" value="1"/>
</dbReference>
<evidence type="ECO:0000313" key="9">
    <source>
        <dbReference type="EMBL" id="SDO09703.1"/>
    </source>
</evidence>
<dbReference type="EMBL" id="FNIT01000003">
    <property type="protein sequence ID" value="SDO09703.1"/>
    <property type="molecule type" value="Genomic_DNA"/>
</dbReference>
<dbReference type="PANTHER" id="PTHR42911:SF1">
    <property type="entry name" value="MODULATOR OF FTSH PROTEASE HFLC"/>
    <property type="match status" value="1"/>
</dbReference>
<dbReference type="InterPro" id="IPR001107">
    <property type="entry name" value="Band_7"/>
</dbReference>
<keyword evidence="4" id="KW-1133">Transmembrane helix</keyword>
<evidence type="ECO:0000259" key="8">
    <source>
        <dbReference type="SMART" id="SM00244"/>
    </source>
</evidence>
<evidence type="ECO:0000256" key="7">
    <source>
        <dbReference type="SAM" id="MobiDB-lite"/>
    </source>
</evidence>
<keyword evidence="9" id="KW-0645">Protease</keyword>
<organism evidence="9 10">
    <name type="scientific">Aureimonas jatrophae</name>
    <dbReference type="NCBI Taxonomy" id="1166073"/>
    <lineage>
        <taxon>Bacteria</taxon>
        <taxon>Pseudomonadati</taxon>
        <taxon>Pseudomonadota</taxon>
        <taxon>Alphaproteobacteria</taxon>
        <taxon>Hyphomicrobiales</taxon>
        <taxon>Aurantimonadaceae</taxon>
        <taxon>Aureimonas</taxon>
    </lineage>
</organism>
<dbReference type="SMART" id="SM00244">
    <property type="entry name" value="PHB"/>
    <property type="match status" value="1"/>
</dbReference>
<sequence length="330" mass="36480">MANRFTSLLIVLAVVVLALWSSLFVVREGTQAIVTRFGEIQRVVNEPGLYFKLPFSFAGADNIQVLPTRLQRLDLDNLRVQVSGGAFYEVDAFLVYRISDAAVFRQTTSGSIPQAEQRLRTRFNNAVRQVYGLRNFEAALSEERGQMMVEVRNQIRPEARSLGIDLQDVRIRRTDLTAEVSQQTFARMRAERLAEAERVRARGRVSAREIRAAADRNVSETVAAARRDAEILQGEGEAERNATFANVYQRDPAFFEFYRSMQAYRTALDNGNTTMVLSPNSDFFRFFDSNTLPTTGSSQGAAGATSSPSASAPQGGSTATSPSVAPTPSN</sequence>
<dbReference type="GO" id="GO:0016020">
    <property type="term" value="C:membrane"/>
    <property type="evidence" value="ECO:0007669"/>
    <property type="project" value="UniProtKB-SubCell"/>
</dbReference>
<keyword evidence="10" id="KW-1185">Reference proteome</keyword>